<dbReference type="OrthoDB" id="9792554at2"/>
<dbReference type="AlphaFoldDB" id="A0A6L6PS02"/>
<evidence type="ECO:0000313" key="3">
    <source>
        <dbReference type="Proteomes" id="UP000475582"/>
    </source>
</evidence>
<dbReference type="Pfam" id="PF01814">
    <property type="entry name" value="Hemerythrin"/>
    <property type="match status" value="1"/>
</dbReference>
<protein>
    <submittedName>
        <fullName evidence="2">Hemerythrin domain-containing protein</fullName>
    </submittedName>
</protein>
<gene>
    <name evidence="2" type="ORF">GM676_29095</name>
</gene>
<sequence length="150" mass="17459">MYKISTYLDQEHRRCDAQYAMAESDVNLGKWDAARKNFGIFIGMFEGHLDKEERVLFPRLDHALGNGYGPSVVMREEHRQMRIMIVQIEAAIARHDYDAYHEQSSNLRALVRQHHLKEERLLHPQADFLLIKQADAIIAAMENLYHVKAA</sequence>
<evidence type="ECO:0000259" key="1">
    <source>
        <dbReference type="Pfam" id="PF01814"/>
    </source>
</evidence>
<reference evidence="2 3" key="1">
    <citation type="submission" date="2019-11" db="EMBL/GenBank/DDBJ databases">
        <title>Type strains purchased from KCTC, JCM and DSMZ.</title>
        <authorList>
            <person name="Lu H."/>
        </authorList>
    </citation>
    <scope>NUCLEOTIDE SEQUENCE [LARGE SCALE GENOMIC DNA]</scope>
    <source>
        <strain evidence="2 3">KCTC 22382</strain>
    </source>
</reference>
<dbReference type="RefSeq" id="WP_155467921.1">
    <property type="nucleotide sequence ID" value="NZ_WNKY01000062.1"/>
</dbReference>
<comment type="caution">
    <text evidence="2">The sequence shown here is derived from an EMBL/GenBank/DDBJ whole genome shotgun (WGS) entry which is preliminary data.</text>
</comment>
<dbReference type="EMBL" id="WNKY01000062">
    <property type="protein sequence ID" value="MTV41614.1"/>
    <property type="molecule type" value="Genomic_DNA"/>
</dbReference>
<dbReference type="InterPro" id="IPR012312">
    <property type="entry name" value="Hemerythrin-like"/>
</dbReference>
<keyword evidence="3" id="KW-1185">Reference proteome</keyword>
<dbReference type="Gene3D" id="1.20.120.520">
    <property type="entry name" value="nmb1532 protein domain like"/>
    <property type="match status" value="1"/>
</dbReference>
<name>A0A6L6PS02_9BURK</name>
<proteinExistence type="predicted"/>
<feature type="domain" description="Hemerythrin-like" evidence="1">
    <location>
        <begin position="5"/>
        <end position="126"/>
    </location>
</feature>
<accession>A0A6L6PS02</accession>
<dbReference type="Proteomes" id="UP000475582">
    <property type="component" value="Unassembled WGS sequence"/>
</dbReference>
<organism evidence="2 3">
    <name type="scientific">Duganella radicis</name>
    <dbReference type="NCBI Taxonomy" id="551988"/>
    <lineage>
        <taxon>Bacteria</taxon>
        <taxon>Pseudomonadati</taxon>
        <taxon>Pseudomonadota</taxon>
        <taxon>Betaproteobacteria</taxon>
        <taxon>Burkholderiales</taxon>
        <taxon>Oxalobacteraceae</taxon>
        <taxon>Telluria group</taxon>
        <taxon>Duganella</taxon>
    </lineage>
</organism>
<evidence type="ECO:0000313" key="2">
    <source>
        <dbReference type="EMBL" id="MTV41614.1"/>
    </source>
</evidence>